<evidence type="ECO:0000313" key="5">
    <source>
        <dbReference type="Proteomes" id="UP000440578"/>
    </source>
</evidence>
<feature type="region of interest" description="Disordered" evidence="1">
    <location>
        <begin position="345"/>
        <end position="382"/>
    </location>
</feature>
<comment type="caution">
    <text evidence="4">The sequence shown here is derived from an EMBL/GenBank/DDBJ whole genome shotgun (WGS) entry which is preliminary data.</text>
</comment>
<reference evidence="4 5" key="1">
    <citation type="submission" date="2019-07" db="EMBL/GenBank/DDBJ databases">
        <title>Draft genome assembly of a fouling barnacle, Amphibalanus amphitrite (Darwin, 1854): The first reference genome for Thecostraca.</title>
        <authorList>
            <person name="Kim W."/>
        </authorList>
    </citation>
    <scope>NUCLEOTIDE SEQUENCE [LARGE SCALE GENOMIC DNA]</scope>
    <source>
        <strain evidence="4">SNU_AA5</strain>
        <tissue evidence="4">Soma without cirri and trophi</tissue>
    </source>
</reference>
<feature type="region of interest" description="Disordered" evidence="1">
    <location>
        <begin position="139"/>
        <end position="182"/>
    </location>
</feature>
<evidence type="ECO:0000256" key="1">
    <source>
        <dbReference type="SAM" id="MobiDB-lite"/>
    </source>
</evidence>
<feature type="signal peptide" evidence="3">
    <location>
        <begin position="1"/>
        <end position="22"/>
    </location>
</feature>
<name>A0A6A4WC51_AMPAM</name>
<dbReference type="OrthoDB" id="10544147at2759"/>
<feature type="transmembrane region" description="Helical" evidence="2">
    <location>
        <begin position="589"/>
        <end position="611"/>
    </location>
</feature>
<accession>A0A6A4WC51</accession>
<evidence type="ECO:0000256" key="3">
    <source>
        <dbReference type="SAM" id="SignalP"/>
    </source>
</evidence>
<evidence type="ECO:0000313" key="4">
    <source>
        <dbReference type="EMBL" id="KAF0303573.1"/>
    </source>
</evidence>
<gene>
    <name evidence="4" type="ORF">FJT64_024460</name>
</gene>
<sequence length="678" mass="74684">MSSHRCWLLVLLLCLLGAPLTATEGSLEMEERLLERPRLGARLQYDPVSGSTLAHYVSRQRRSYRLRPPEMFSSDEQRRYGQRLRAIRRRQWPAERRRRAAQMEQFRGAVAGLLHGYRGLVKLMVSLVAPVELENGGGDNDMTAAAHNSAGDQRGGDGAAEARDSGDGRPDGPLLQPIQPPTAAEAAADTDAVRTLSRFFGALLDGGAELRQRLTEVGGSEPVSVRRAARQAFETLWRRVTAPPGSVRTAADQADERRAAGVFWGLMEQFLEERGTVGRRRVRRHLDLGPLRDWLGAGPAGEAVLRFTTDHRLGGGAAEDAIVGNIGINWTAVGRWIADSAPAFDDFTDGDGEEQPRHRRGGSRRRRHHHHTLAGRAGPRRRRGSLLRRVGLGVLRNLTSAGVDLSKATADAAARLDQLRRQLLPTEQPPSSTPASTASPTVHWRRPATEAALRGSTEMTERAEVTGDYVYDYYQWQYEYFHEPPTTEQTAATNGTETPTTTEQSTTPGSTLNPNGGIMLQRFAEYAPNRTEAGRRLAAILWSQWVQLKPHCDRNYNASADSYGTLVGRAGCAAVLLAFGEGDWAGLKLLLKAVLGPVFTVLAVMVVAWLLCGACNVCQFCPCAWCNPSRLREQICDLINRAMPGLRLYKDGTMEMYVPSTEETDAFQDLVDAIMDFK</sequence>
<dbReference type="EMBL" id="VIIS01000929">
    <property type="protein sequence ID" value="KAF0303573.1"/>
    <property type="molecule type" value="Genomic_DNA"/>
</dbReference>
<protein>
    <submittedName>
        <fullName evidence="4">Uncharacterized protein</fullName>
    </submittedName>
</protein>
<feature type="compositionally biased region" description="Low complexity" evidence="1">
    <location>
        <begin position="489"/>
        <end position="511"/>
    </location>
</feature>
<feature type="chain" id="PRO_5025344518" evidence="3">
    <location>
        <begin position="23"/>
        <end position="678"/>
    </location>
</feature>
<keyword evidence="5" id="KW-1185">Reference proteome</keyword>
<organism evidence="4 5">
    <name type="scientific">Amphibalanus amphitrite</name>
    <name type="common">Striped barnacle</name>
    <name type="synonym">Balanus amphitrite</name>
    <dbReference type="NCBI Taxonomy" id="1232801"/>
    <lineage>
        <taxon>Eukaryota</taxon>
        <taxon>Metazoa</taxon>
        <taxon>Ecdysozoa</taxon>
        <taxon>Arthropoda</taxon>
        <taxon>Crustacea</taxon>
        <taxon>Multicrustacea</taxon>
        <taxon>Cirripedia</taxon>
        <taxon>Thoracica</taxon>
        <taxon>Thoracicalcarea</taxon>
        <taxon>Balanomorpha</taxon>
        <taxon>Balanoidea</taxon>
        <taxon>Balanidae</taxon>
        <taxon>Amphibalaninae</taxon>
        <taxon>Amphibalanus</taxon>
    </lineage>
</organism>
<evidence type="ECO:0000256" key="2">
    <source>
        <dbReference type="SAM" id="Phobius"/>
    </source>
</evidence>
<feature type="compositionally biased region" description="Basic residues" evidence="1">
    <location>
        <begin position="357"/>
        <end position="382"/>
    </location>
</feature>
<dbReference type="AlphaFoldDB" id="A0A6A4WC51"/>
<feature type="region of interest" description="Disordered" evidence="1">
    <location>
        <begin position="424"/>
        <end position="447"/>
    </location>
</feature>
<dbReference type="Proteomes" id="UP000440578">
    <property type="component" value="Unassembled WGS sequence"/>
</dbReference>
<keyword evidence="3" id="KW-0732">Signal</keyword>
<keyword evidence="2" id="KW-0812">Transmembrane</keyword>
<keyword evidence="2" id="KW-1133">Transmembrane helix</keyword>
<proteinExistence type="predicted"/>
<feature type="compositionally biased region" description="Basic and acidic residues" evidence="1">
    <location>
        <begin position="160"/>
        <end position="170"/>
    </location>
</feature>
<feature type="region of interest" description="Disordered" evidence="1">
    <location>
        <begin position="487"/>
        <end position="515"/>
    </location>
</feature>
<keyword evidence="2" id="KW-0472">Membrane</keyword>